<dbReference type="PROSITE" id="PS50231">
    <property type="entry name" value="RICIN_B_LECTIN"/>
    <property type="match status" value="1"/>
</dbReference>
<keyword evidence="3" id="KW-1185">Reference proteome</keyword>
<dbReference type="Proteomes" id="UP000821866">
    <property type="component" value="Chromosome 3"/>
</dbReference>
<feature type="domain" description="Ricin B lectin" evidence="1">
    <location>
        <begin position="13"/>
        <end position="133"/>
    </location>
</feature>
<sequence>MKRSQLHRVPAAGGERLASLRQGSLCLDTLGGSEGSPVGLFACHGAGGNQHWSLASRLIAHGGLCVTLDEEQEGSLLLRPCGGHPSQVESPYATMLFNRVYPEKVAVAGSQASAARRQAVPGWQQRSSDGTTVPPHCPVTAVDAVHLSNLLKLNVAVT</sequence>
<dbReference type="EMBL" id="JABSTU010000005">
    <property type="protein sequence ID" value="KAH8030266.1"/>
    <property type="molecule type" value="Genomic_DNA"/>
</dbReference>
<dbReference type="VEuPathDB" id="VectorBase:LOC119164040"/>
<evidence type="ECO:0000259" key="1">
    <source>
        <dbReference type="SMART" id="SM00458"/>
    </source>
</evidence>
<dbReference type="Gene3D" id="2.80.10.50">
    <property type="match status" value="1"/>
</dbReference>
<dbReference type="SMART" id="SM00458">
    <property type="entry name" value="RICIN"/>
    <property type="match status" value="1"/>
</dbReference>
<dbReference type="SUPFAM" id="SSF50370">
    <property type="entry name" value="Ricin B-like lectins"/>
    <property type="match status" value="1"/>
</dbReference>
<dbReference type="InterPro" id="IPR000772">
    <property type="entry name" value="Ricin_B_lectin"/>
</dbReference>
<accession>A0A9J6E7L6</accession>
<gene>
    <name evidence="2" type="ORF">HPB51_006698</name>
</gene>
<reference evidence="2" key="1">
    <citation type="journal article" date="2020" name="Cell">
        <title>Large-Scale Comparative Analyses of Tick Genomes Elucidate Their Genetic Diversity and Vector Capacities.</title>
        <authorList>
            <consortium name="Tick Genome and Microbiome Consortium (TIGMIC)"/>
            <person name="Jia N."/>
            <person name="Wang J."/>
            <person name="Shi W."/>
            <person name="Du L."/>
            <person name="Sun Y."/>
            <person name="Zhan W."/>
            <person name="Jiang J.F."/>
            <person name="Wang Q."/>
            <person name="Zhang B."/>
            <person name="Ji P."/>
            <person name="Bell-Sakyi L."/>
            <person name="Cui X.M."/>
            <person name="Yuan T.T."/>
            <person name="Jiang B.G."/>
            <person name="Yang W.F."/>
            <person name="Lam T.T."/>
            <person name="Chang Q.C."/>
            <person name="Ding S.J."/>
            <person name="Wang X.J."/>
            <person name="Zhu J.G."/>
            <person name="Ruan X.D."/>
            <person name="Zhao L."/>
            <person name="Wei J.T."/>
            <person name="Ye R.Z."/>
            <person name="Que T.C."/>
            <person name="Du C.H."/>
            <person name="Zhou Y.H."/>
            <person name="Cheng J.X."/>
            <person name="Dai P.F."/>
            <person name="Guo W.B."/>
            <person name="Han X.H."/>
            <person name="Huang E.J."/>
            <person name="Li L.F."/>
            <person name="Wei W."/>
            <person name="Gao Y.C."/>
            <person name="Liu J.Z."/>
            <person name="Shao H.Z."/>
            <person name="Wang X."/>
            <person name="Wang C.C."/>
            <person name="Yang T.C."/>
            <person name="Huo Q.B."/>
            <person name="Li W."/>
            <person name="Chen H.Y."/>
            <person name="Chen S.E."/>
            <person name="Zhou L.G."/>
            <person name="Ni X.B."/>
            <person name="Tian J.H."/>
            <person name="Sheng Y."/>
            <person name="Liu T."/>
            <person name="Pan Y.S."/>
            <person name="Xia L.Y."/>
            <person name="Li J."/>
            <person name="Zhao F."/>
            <person name="Cao W.C."/>
        </authorList>
    </citation>
    <scope>NUCLEOTIDE SEQUENCE</scope>
    <source>
        <strain evidence="2">Rmic-2018</strain>
    </source>
</reference>
<comment type="caution">
    <text evidence="2">The sequence shown here is derived from an EMBL/GenBank/DDBJ whole genome shotgun (WGS) entry which is preliminary data.</text>
</comment>
<name>A0A9J6E7L6_RHIMP</name>
<dbReference type="AlphaFoldDB" id="A0A9J6E7L6"/>
<dbReference type="Pfam" id="PF00652">
    <property type="entry name" value="Ricin_B_lectin"/>
    <property type="match status" value="1"/>
</dbReference>
<evidence type="ECO:0000313" key="3">
    <source>
        <dbReference type="Proteomes" id="UP000821866"/>
    </source>
</evidence>
<organism evidence="2 3">
    <name type="scientific">Rhipicephalus microplus</name>
    <name type="common">Cattle tick</name>
    <name type="synonym">Boophilus microplus</name>
    <dbReference type="NCBI Taxonomy" id="6941"/>
    <lineage>
        <taxon>Eukaryota</taxon>
        <taxon>Metazoa</taxon>
        <taxon>Ecdysozoa</taxon>
        <taxon>Arthropoda</taxon>
        <taxon>Chelicerata</taxon>
        <taxon>Arachnida</taxon>
        <taxon>Acari</taxon>
        <taxon>Parasitiformes</taxon>
        <taxon>Ixodida</taxon>
        <taxon>Ixodoidea</taxon>
        <taxon>Ixodidae</taxon>
        <taxon>Rhipicephalinae</taxon>
        <taxon>Rhipicephalus</taxon>
        <taxon>Boophilus</taxon>
    </lineage>
</organism>
<evidence type="ECO:0000313" key="2">
    <source>
        <dbReference type="EMBL" id="KAH8030266.1"/>
    </source>
</evidence>
<reference evidence="2" key="2">
    <citation type="submission" date="2021-09" db="EMBL/GenBank/DDBJ databases">
        <authorList>
            <person name="Jia N."/>
            <person name="Wang J."/>
            <person name="Shi W."/>
            <person name="Du L."/>
            <person name="Sun Y."/>
            <person name="Zhan W."/>
            <person name="Jiang J."/>
            <person name="Wang Q."/>
            <person name="Zhang B."/>
            <person name="Ji P."/>
            <person name="Sakyi L.B."/>
            <person name="Cui X."/>
            <person name="Yuan T."/>
            <person name="Jiang B."/>
            <person name="Yang W."/>
            <person name="Lam T.T.-Y."/>
            <person name="Chang Q."/>
            <person name="Ding S."/>
            <person name="Wang X."/>
            <person name="Zhu J."/>
            <person name="Ruan X."/>
            <person name="Zhao L."/>
            <person name="Wei J."/>
            <person name="Que T."/>
            <person name="Du C."/>
            <person name="Cheng J."/>
            <person name="Dai P."/>
            <person name="Han X."/>
            <person name="Huang E."/>
            <person name="Gao Y."/>
            <person name="Liu J."/>
            <person name="Shao H."/>
            <person name="Ye R."/>
            <person name="Li L."/>
            <person name="Wei W."/>
            <person name="Wang X."/>
            <person name="Wang C."/>
            <person name="Huo Q."/>
            <person name="Li W."/>
            <person name="Guo W."/>
            <person name="Chen H."/>
            <person name="Chen S."/>
            <person name="Zhou L."/>
            <person name="Zhou L."/>
            <person name="Ni X."/>
            <person name="Tian J."/>
            <person name="Zhou Y."/>
            <person name="Sheng Y."/>
            <person name="Liu T."/>
            <person name="Pan Y."/>
            <person name="Xia L."/>
            <person name="Li J."/>
            <person name="Zhao F."/>
            <person name="Cao W."/>
        </authorList>
    </citation>
    <scope>NUCLEOTIDE SEQUENCE</scope>
    <source>
        <strain evidence="2">Rmic-2018</strain>
        <tissue evidence="2">Larvae</tissue>
    </source>
</reference>
<dbReference type="InterPro" id="IPR035992">
    <property type="entry name" value="Ricin_B-like_lectins"/>
</dbReference>
<protein>
    <recommendedName>
        <fullName evidence="1">Ricin B lectin domain-containing protein</fullName>
    </recommendedName>
</protein>
<proteinExistence type="predicted"/>